<dbReference type="Pfam" id="PF13459">
    <property type="entry name" value="Fer4_15"/>
    <property type="match status" value="1"/>
</dbReference>
<gene>
    <name evidence="1" type="ordered locus">Afer_0997</name>
</gene>
<dbReference type="STRING" id="525909.Afer_0997"/>
<dbReference type="AlphaFoldDB" id="C7LYX7"/>
<dbReference type="HOGENOM" id="CLU_139698_6_2_11"/>
<dbReference type="KEGG" id="afo:Afer_0997"/>
<dbReference type="SUPFAM" id="SSF54862">
    <property type="entry name" value="4Fe-4S ferredoxins"/>
    <property type="match status" value="1"/>
</dbReference>
<proteinExistence type="predicted"/>
<dbReference type="eggNOG" id="COG1141">
    <property type="taxonomic scope" value="Bacteria"/>
</dbReference>
<evidence type="ECO:0000313" key="1">
    <source>
        <dbReference type="EMBL" id="ACU53935.1"/>
    </source>
</evidence>
<evidence type="ECO:0000313" key="2">
    <source>
        <dbReference type="Proteomes" id="UP000000771"/>
    </source>
</evidence>
<sequence>MASRARIVIDPTRCRGHGTCVALLARHLELDPWHFPLVTDPIVTEDLDAARHAEHLCPELAFHVVIEPARS</sequence>
<organism evidence="1 2">
    <name type="scientific">Acidimicrobium ferrooxidans (strain DSM 10331 / JCM 15462 / NBRC 103882 / ICP)</name>
    <dbReference type="NCBI Taxonomy" id="525909"/>
    <lineage>
        <taxon>Bacteria</taxon>
        <taxon>Bacillati</taxon>
        <taxon>Actinomycetota</taxon>
        <taxon>Acidimicrobiia</taxon>
        <taxon>Acidimicrobiales</taxon>
        <taxon>Acidimicrobiaceae</taxon>
        <taxon>Acidimicrobium</taxon>
    </lineage>
</organism>
<dbReference type="Gene3D" id="3.30.70.20">
    <property type="match status" value="1"/>
</dbReference>
<dbReference type="RefSeq" id="WP_015798421.1">
    <property type="nucleotide sequence ID" value="NC_013124.1"/>
</dbReference>
<keyword evidence="2" id="KW-1185">Reference proteome</keyword>
<dbReference type="EMBL" id="CP001631">
    <property type="protein sequence ID" value="ACU53935.1"/>
    <property type="molecule type" value="Genomic_DNA"/>
</dbReference>
<accession>C7LYX7</accession>
<protein>
    <submittedName>
        <fullName evidence="1">Oxidoreductase</fullName>
    </submittedName>
</protein>
<reference evidence="1 2" key="1">
    <citation type="journal article" date="2009" name="Stand. Genomic Sci.">
        <title>Complete genome sequence of Acidimicrobium ferrooxidans type strain (ICP).</title>
        <authorList>
            <person name="Clum A."/>
            <person name="Nolan M."/>
            <person name="Lang E."/>
            <person name="Glavina Del Rio T."/>
            <person name="Tice H."/>
            <person name="Copeland A."/>
            <person name="Cheng J.F."/>
            <person name="Lucas S."/>
            <person name="Chen F."/>
            <person name="Bruce D."/>
            <person name="Goodwin L."/>
            <person name="Pitluck S."/>
            <person name="Ivanova N."/>
            <person name="Mavrommatis K."/>
            <person name="Mikhailova N."/>
            <person name="Pati A."/>
            <person name="Chen A."/>
            <person name="Palaniappan K."/>
            <person name="Goker M."/>
            <person name="Spring S."/>
            <person name="Land M."/>
            <person name="Hauser L."/>
            <person name="Chang Y.J."/>
            <person name="Jeffries C.C."/>
            <person name="Chain P."/>
            <person name="Bristow J."/>
            <person name="Eisen J.A."/>
            <person name="Markowitz V."/>
            <person name="Hugenholtz P."/>
            <person name="Kyrpides N.C."/>
            <person name="Klenk H.P."/>
            <person name="Lapidus A."/>
        </authorList>
    </citation>
    <scope>NUCLEOTIDE SEQUENCE [LARGE SCALE GENOMIC DNA]</scope>
    <source>
        <strain evidence="2">DSM 10331 / JCM 15462 / NBRC 103882 / ICP</strain>
    </source>
</reference>
<dbReference type="Proteomes" id="UP000000771">
    <property type="component" value="Chromosome"/>
</dbReference>
<name>C7LYX7_ACIFD</name>